<dbReference type="Proteomes" id="UP000663981">
    <property type="component" value="Unassembled WGS sequence"/>
</dbReference>
<protein>
    <submittedName>
        <fullName evidence="1">Uncharacterized protein</fullName>
    </submittedName>
</protein>
<gene>
    <name evidence="1" type="ORF">I7822_05530</name>
</gene>
<organism evidence="1 2">
    <name type="scientific">Metabacillus bambusae</name>
    <dbReference type="NCBI Taxonomy" id="2795218"/>
    <lineage>
        <taxon>Bacteria</taxon>
        <taxon>Bacillati</taxon>
        <taxon>Bacillota</taxon>
        <taxon>Bacilli</taxon>
        <taxon>Bacillales</taxon>
        <taxon>Bacillaceae</taxon>
        <taxon>Metabacillus</taxon>
    </lineage>
</organism>
<reference evidence="1 2" key="1">
    <citation type="submission" date="2021-03" db="EMBL/GenBank/DDBJ databases">
        <title>Whole genome sequence of Metabacillus bambusae BG109.</title>
        <authorList>
            <person name="Jeong J.W."/>
        </authorList>
    </citation>
    <scope>NUCLEOTIDE SEQUENCE [LARGE SCALE GENOMIC DNA]</scope>
    <source>
        <strain evidence="1 2">BG109</strain>
    </source>
</reference>
<evidence type="ECO:0000313" key="1">
    <source>
        <dbReference type="EMBL" id="MBO1511141.1"/>
    </source>
</evidence>
<sequence>MLRDLEELVLSIKKQHIKDFMTEALNCYNVGSYRAAIILSTIAGMHDLREKIKDLSSSIREVRDLDDEIERRISNEENYENYMVEQAASKLILSPSELESIKSYMNLRNRSAHPNEFVATAEEARMVFSGFFDNIISKPSLLGPAYIRIIVDRLDNERLFPDYERENVKIVVQEEINTLHKNTITPLAKKLLNVIENESLYGSTRWKNAAYFFAGLLNKIENEELLESISNKLSRIIEHKQLFDSVLIFCWFSPNLVNYLNPTDRQRFLAHLKSLITSDLNLKNVKILHQLYTEEGLTEDEISVLLEIFTEKITKSRKVISDSTDRSSVAELKKWVGKVKVMNILQIDNAFFDTLIRLIKDNDYNVVNEAILLFNDLEKELLDRMNANQLFELFLSIIRQSHGPGRGADEARKLWEGMFSEYRSYLDSFIEYITKDYLKYKEFIDKLAFGELYVLEMLDKINKHELIKNIVELLKEEYSNTPSELDTELSYLNRLMKKENEEGWKEVIKEIDDFLIELNVS</sequence>
<proteinExistence type="predicted"/>
<dbReference type="RefSeq" id="WP_207975885.1">
    <property type="nucleotide sequence ID" value="NZ_JAGDEL010000003.1"/>
</dbReference>
<name>A0ABS3MYN8_9BACI</name>
<evidence type="ECO:0000313" key="2">
    <source>
        <dbReference type="Proteomes" id="UP000663981"/>
    </source>
</evidence>
<dbReference type="EMBL" id="JAGDEL010000003">
    <property type="protein sequence ID" value="MBO1511141.1"/>
    <property type="molecule type" value="Genomic_DNA"/>
</dbReference>
<accession>A0ABS3MYN8</accession>
<keyword evidence="2" id="KW-1185">Reference proteome</keyword>
<comment type="caution">
    <text evidence="1">The sequence shown here is derived from an EMBL/GenBank/DDBJ whole genome shotgun (WGS) entry which is preliminary data.</text>
</comment>